<organism evidence="11 12">
    <name type="scientific">Komagataella pastoris</name>
    <name type="common">Yeast</name>
    <name type="synonym">Pichia pastoris</name>
    <dbReference type="NCBI Taxonomy" id="4922"/>
    <lineage>
        <taxon>Eukaryota</taxon>
        <taxon>Fungi</taxon>
        <taxon>Dikarya</taxon>
        <taxon>Ascomycota</taxon>
        <taxon>Saccharomycotina</taxon>
        <taxon>Pichiomycetes</taxon>
        <taxon>Pichiales</taxon>
        <taxon>Pichiaceae</taxon>
        <taxon>Komagataella</taxon>
    </lineage>
</organism>
<dbReference type="GO" id="GO:0009116">
    <property type="term" value="P:nucleoside metabolic process"/>
    <property type="evidence" value="ECO:0007669"/>
    <property type="project" value="InterPro"/>
</dbReference>
<dbReference type="PROSITE" id="PS01240">
    <property type="entry name" value="PNP_MTAP_2"/>
    <property type="match status" value="1"/>
</dbReference>
<name>A0A1B2J7K9_PICPA</name>
<evidence type="ECO:0000256" key="3">
    <source>
        <dbReference type="ARBA" id="ARBA00006751"/>
    </source>
</evidence>
<keyword evidence="4 7" id="KW-0328">Glycosyltransferase</keyword>
<sequence length="307" mass="32774">MSSTQDYYDLIADATGSIRDRVPAHLASPKVLIICGSGLGGIASRIKGDAEVILQYETIPGFQKSTVAGHAGHLQFGLMGIDPNQDNLVPVICMVGRLHFYEGYSFQAATFPVRVATELGVETVIITNAAGGVNPRYVPGDLMIINDHINFPGLSGQHPLKGPNLEKFGPRFPATSDAYDLELRKALIHQAEAANLSRTIHEGVYAFVSGPTFESRAEVRMLRLMGADAVGMSSVPEVVVARHSGLKVLGLSLITNSGVSDPPTSAFIDDSQTPDSKGHASHEEVLLHAQEAAQDVETLVERLVGLL</sequence>
<dbReference type="PIRSF" id="PIRSF000477">
    <property type="entry name" value="PurNPase"/>
    <property type="match status" value="1"/>
</dbReference>
<keyword evidence="5 7" id="KW-0808">Transferase</keyword>
<proteinExistence type="inferred from homology"/>
<dbReference type="CDD" id="cd09009">
    <property type="entry name" value="PNP-EcPNPII_like"/>
    <property type="match status" value="1"/>
</dbReference>
<evidence type="ECO:0000256" key="7">
    <source>
        <dbReference type="PIRNR" id="PIRNR000477"/>
    </source>
</evidence>
<dbReference type="PANTHER" id="PTHR11904">
    <property type="entry name" value="METHYLTHIOADENOSINE/PURINE NUCLEOSIDE PHOSPHORYLASE"/>
    <property type="match status" value="1"/>
</dbReference>
<protein>
    <recommendedName>
        <fullName evidence="7">Purine nucleoside phosphorylase</fullName>
        <ecNumber evidence="7">2.4.2.1</ecNumber>
    </recommendedName>
    <alternativeName>
        <fullName evidence="7">Inosine-guanosine phosphorylase</fullName>
    </alternativeName>
</protein>
<feature type="binding site" evidence="8">
    <location>
        <position position="70"/>
    </location>
    <ligand>
        <name>phosphate</name>
        <dbReference type="ChEBI" id="CHEBI:43474"/>
    </ligand>
</feature>
<reference evidence="11 12" key="1">
    <citation type="submission" date="2016-02" db="EMBL/GenBank/DDBJ databases">
        <title>Comparative genomic and transcriptomic foundation for Pichia pastoris.</title>
        <authorList>
            <person name="Love K.R."/>
            <person name="Shah K.A."/>
            <person name="Whittaker C.A."/>
            <person name="Wu J."/>
            <person name="Bartlett M.C."/>
            <person name="Ma D."/>
            <person name="Leeson R.L."/>
            <person name="Priest M."/>
            <person name="Young S.K."/>
            <person name="Love J.C."/>
        </authorList>
    </citation>
    <scope>NUCLEOTIDE SEQUENCE [LARGE SCALE GENOMIC DNA]</scope>
    <source>
        <strain evidence="11 12">ATCC 28485</strain>
    </source>
</reference>
<dbReference type="SUPFAM" id="SSF53167">
    <property type="entry name" value="Purine and uridine phosphorylases"/>
    <property type="match status" value="1"/>
</dbReference>
<dbReference type="NCBIfam" id="TIGR01697">
    <property type="entry name" value="PNPH-PUNA-XAPA"/>
    <property type="match status" value="1"/>
</dbReference>
<comment type="catalytic activity">
    <reaction evidence="1">
        <text>a purine D-ribonucleoside + phosphate = a purine nucleobase + alpha-D-ribose 1-phosphate</text>
        <dbReference type="Rhea" id="RHEA:19805"/>
        <dbReference type="ChEBI" id="CHEBI:26386"/>
        <dbReference type="ChEBI" id="CHEBI:43474"/>
        <dbReference type="ChEBI" id="CHEBI:57720"/>
        <dbReference type="ChEBI" id="CHEBI:142355"/>
        <dbReference type="EC" id="2.4.2.1"/>
    </reaction>
</comment>
<feature type="domain" description="Nucleoside phosphorylase" evidence="10">
    <location>
        <begin position="30"/>
        <end position="304"/>
    </location>
</feature>
<dbReference type="InterPro" id="IPR011268">
    <property type="entry name" value="Purine_phosphorylase"/>
</dbReference>
<dbReference type="FunFam" id="3.40.50.1580:FF:000004">
    <property type="entry name" value="Purine nucleoside phosphorylase"/>
    <property type="match status" value="1"/>
</dbReference>
<evidence type="ECO:0000256" key="6">
    <source>
        <dbReference type="ARBA" id="ARBA00058131"/>
    </source>
</evidence>
<comment type="pathway">
    <text evidence="2 7">Purine metabolism; purine nucleoside salvage.</text>
</comment>
<feature type="region of interest" description="Disordered" evidence="9">
    <location>
        <begin position="262"/>
        <end position="281"/>
    </location>
</feature>
<keyword evidence="12" id="KW-1185">Reference proteome</keyword>
<feature type="binding site" evidence="8">
    <location>
        <position position="129"/>
    </location>
    <ligand>
        <name>phosphate</name>
        <dbReference type="ChEBI" id="CHEBI:43474"/>
    </ligand>
</feature>
<feature type="binding site" evidence="8">
    <location>
        <begin position="97"/>
        <end position="99"/>
    </location>
    <ligand>
        <name>phosphate</name>
        <dbReference type="ChEBI" id="CHEBI:43474"/>
    </ligand>
</feature>
<feature type="binding site" evidence="8">
    <location>
        <position position="256"/>
    </location>
    <ligand>
        <name>a purine D-ribonucleoside</name>
        <dbReference type="ChEBI" id="CHEBI:142355"/>
    </ligand>
</feature>
<dbReference type="Proteomes" id="UP000094565">
    <property type="component" value="Chromosome 1"/>
</dbReference>
<comment type="function">
    <text evidence="6">The purine nucleoside phosphorylases catalyze the phosphorolytic breakdown of the N-glycosidic bond in the beta-(deoxy)ribonucleoside molecules, with the formation of the corresponding free purine bases and pentose-1-phosphate. Cleaves guanosine and inosine.</text>
</comment>
<feature type="binding site" evidence="8">
    <location>
        <position position="37"/>
    </location>
    <ligand>
        <name>phosphate</name>
        <dbReference type="ChEBI" id="CHEBI:43474"/>
    </ligand>
</feature>
<evidence type="ECO:0000256" key="2">
    <source>
        <dbReference type="ARBA" id="ARBA00005058"/>
    </source>
</evidence>
<dbReference type="InterPro" id="IPR000845">
    <property type="entry name" value="Nucleoside_phosphorylase_d"/>
</dbReference>
<gene>
    <name evidence="11" type="primary">PNP1</name>
    <name evidence="11" type="ORF">ATY40_BA7501407</name>
</gene>
<evidence type="ECO:0000313" key="12">
    <source>
        <dbReference type="Proteomes" id="UP000094565"/>
    </source>
</evidence>
<evidence type="ECO:0000256" key="5">
    <source>
        <dbReference type="ARBA" id="ARBA00022679"/>
    </source>
</evidence>
<dbReference type="NCBIfam" id="NF006054">
    <property type="entry name" value="PRK08202.1"/>
    <property type="match status" value="1"/>
</dbReference>
<dbReference type="UniPathway" id="UPA00606"/>
<dbReference type="AlphaFoldDB" id="A0A1B2J7K9"/>
<dbReference type="Pfam" id="PF01048">
    <property type="entry name" value="PNP_UDP_1"/>
    <property type="match status" value="1"/>
</dbReference>
<dbReference type="InterPro" id="IPR035994">
    <property type="entry name" value="Nucleoside_phosphorylase_sf"/>
</dbReference>
<dbReference type="Gene3D" id="3.40.50.1580">
    <property type="entry name" value="Nucleoside phosphorylase domain"/>
    <property type="match status" value="1"/>
</dbReference>
<dbReference type="InterPro" id="IPR018099">
    <property type="entry name" value="Purine_phosphorylase-2_CS"/>
</dbReference>
<dbReference type="GO" id="GO:0004731">
    <property type="term" value="F:purine-nucleoside phosphorylase activity"/>
    <property type="evidence" value="ECO:0007669"/>
    <property type="project" value="UniProtKB-EC"/>
</dbReference>
<comment type="similarity">
    <text evidence="3 7">Belongs to the PNP/MTAP phosphorylase family.</text>
</comment>
<evidence type="ECO:0000256" key="8">
    <source>
        <dbReference type="PIRSR" id="PIRSR000477-2"/>
    </source>
</evidence>
<evidence type="ECO:0000313" key="11">
    <source>
        <dbReference type="EMBL" id="ANZ73977.1"/>
    </source>
</evidence>
<evidence type="ECO:0000256" key="4">
    <source>
        <dbReference type="ARBA" id="ARBA00022676"/>
    </source>
</evidence>
<evidence type="ECO:0000256" key="9">
    <source>
        <dbReference type="SAM" id="MobiDB-lite"/>
    </source>
</evidence>
<dbReference type="PANTHER" id="PTHR11904:SF9">
    <property type="entry name" value="PURINE NUCLEOSIDE PHOSPHORYLASE-RELATED"/>
    <property type="match status" value="1"/>
</dbReference>
<dbReference type="OrthoDB" id="10261782at2759"/>
<dbReference type="EC" id="2.4.2.1" evidence="7"/>
<feature type="binding site" evidence="8">
    <location>
        <position position="233"/>
    </location>
    <ligand>
        <name>phosphate</name>
        <dbReference type="ChEBI" id="CHEBI:43474"/>
    </ligand>
</feature>
<accession>A0A1B2J7K9</accession>
<dbReference type="GO" id="GO:0005737">
    <property type="term" value="C:cytoplasm"/>
    <property type="evidence" value="ECO:0007669"/>
    <property type="project" value="TreeGrafter"/>
</dbReference>
<evidence type="ECO:0000259" key="10">
    <source>
        <dbReference type="Pfam" id="PF01048"/>
    </source>
</evidence>
<feature type="binding site" evidence="8">
    <location>
        <position position="214"/>
    </location>
    <ligand>
        <name>a purine D-ribonucleoside</name>
        <dbReference type="ChEBI" id="CHEBI:142355"/>
    </ligand>
</feature>
<dbReference type="EMBL" id="CP014584">
    <property type="protein sequence ID" value="ANZ73977.1"/>
    <property type="molecule type" value="Genomic_DNA"/>
</dbReference>
<evidence type="ECO:0000256" key="1">
    <source>
        <dbReference type="ARBA" id="ARBA00000755"/>
    </source>
</evidence>